<dbReference type="AlphaFoldDB" id="A0A5M8PIL3"/>
<evidence type="ECO:0000313" key="3">
    <source>
        <dbReference type="Proteomes" id="UP000324767"/>
    </source>
</evidence>
<dbReference type="EMBL" id="VXIT01000012">
    <property type="protein sequence ID" value="KAA6408883.1"/>
    <property type="molecule type" value="Genomic_DNA"/>
</dbReference>
<evidence type="ECO:0000256" key="1">
    <source>
        <dbReference type="SAM" id="MobiDB-lite"/>
    </source>
</evidence>
<feature type="region of interest" description="Disordered" evidence="1">
    <location>
        <begin position="64"/>
        <end position="84"/>
    </location>
</feature>
<accession>A0A5M8PIL3</accession>
<sequence>MAAEKHLPSATIPHDLPICRLSDSPTPSLKSCHHVSLHGLVRERNGLRSLNTYIHCGAALNPEMHTDRRLPRADSDRYGHVQQL</sequence>
<protein>
    <submittedName>
        <fullName evidence="2">Uncharacterized protein</fullName>
    </submittedName>
</protein>
<evidence type="ECO:0000313" key="2">
    <source>
        <dbReference type="EMBL" id="KAA6408883.1"/>
    </source>
</evidence>
<dbReference type="Proteomes" id="UP000324767">
    <property type="component" value="Unassembled WGS sequence"/>
</dbReference>
<gene>
    <name evidence="2" type="ORF">FRX48_07227</name>
</gene>
<proteinExistence type="predicted"/>
<name>A0A5M8PIL3_9LECA</name>
<organism evidence="2 3">
    <name type="scientific">Lasallia pustulata</name>
    <dbReference type="NCBI Taxonomy" id="136370"/>
    <lineage>
        <taxon>Eukaryota</taxon>
        <taxon>Fungi</taxon>
        <taxon>Dikarya</taxon>
        <taxon>Ascomycota</taxon>
        <taxon>Pezizomycotina</taxon>
        <taxon>Lecanoromycetes</taxon>
        <taxon>OSLEUM clade</taxon>
        <taxon>Umbilicariomycetidae</taxon>
        <taxon>Umbilicariales</taxon>
        <taxon>Umbilicariaceae</taxon>
        <taxon>Lasallia</taxon>
    </lineage>
</organism>
<reference evidence="2 3" key="1">
    <citation type="submission" date="2019-09" db="EMBL/GenBank/DDBJ databases">
        <title>The hologenome of the rock-dwelling lichen Lasallia pustulata.</title>
        <authorList>
            <person name="Greshake Tzovaras B."/>
            <person name="Segers F."/>
            <person name="Bicker A."/>
            <person name="Dal Grande F."/>
            <person name="Otte J."/>
            <person name="Hankeln T."/>
            <person name="Schmitt I."/>
            <person name="Ebersberger I."/>
        </authorList>
    </citation>
    <scope>NUCLEOTIDE SEQUENCE [LARGE SCALE GENOMIC DNA]</scope>
    <source>
        <strain evidence="2">A1-1</strain>
    </source>
</reference>
<comment type="caution">
    <text evidence="2">The sequence shown here is derived from an EMBL/GenBank/DDBJ whole genome shotgun (WGS) entry which is preliminary data.</text>
</comment>